<evidence type="ECO:0000256" key="2">
    <source>
        <dbReference type="SAM" id="SignalP"/>
    </source>
</evidence>
<dbReference type="InterPro" id="IPR005064">
    <property type="entry name" value="BUG"/>
</dbReference>
<dbReference type="AlphaFoldDB" id="A0A653E800"/>
<dbReference type="PANTHER" id="PTHR42928:SF5">
    <property type="entry name" value="BLR1237 PROTEIN"/>
    <property type="match status" value="1"/>
</dbReference>
<gene>
    <name evidence="3" type="ORF">PMYSY11_3761</name>
</gene>
<proteinExistence type="inferred from homology"/>
<dbReference type="InterPro" id="IPR042100">
    <property type="entry name" value="Bug_dom1"/>
</dbReference>
<dbReference type="EMBL" id="LR215729">
    <property type="protein sequence ID" value="VEV98805.1"/>
    <property type="molecule type" value="Genomic_DNA"/>
</dbReference>
<dbReference type="SUPFAM" id="SSF53850">
    <property type="entry name" value="Periplasmic binding protein-like II"/>
    <property type="match status" value="1"/>
</dbReference>
<feature type="chain" id="PRO_5024797107" evidence="2">
    <location>
        <begin position="19"/>
        <end position="333"/>
    </location>
</feature>
<dbReference type="Pfam" id="PF03401">
    <property type="entry name" value="TctC"/>
    <property type="match status" value="1"/>
</dbReference>
<protein>
    <submittedName>
        <fullName evidence="3">Tricarboxylate transport protein TctC</fullName>
    </submittedName>
</protein>
<dbReference type="CDD" id="cd07012">
    <property type="entry name" value="PBP2_Bug_TTT"/>
    <property type="match status" value="1"/>
</dbReference>
<dbReference type="PANTHER" id="PTHR42928">
    <property type="entry name" value="TRICARBOXYLATE-BINDING PROTEIN"/>
    <property type="match status" value="1"/>
</dbReference>
<sequence length="333" mass="34949">MFKRLVAGFLLSSSSLLAALPAHADYPERNIQAVVPWSPGGATDNVARSLAALVEKDLGQSLIISNRPGGTGVIGTSFVMKQRPDGYTLLIGAENPQLYPLLGLADFDYSGLDLISLIGQNMAVIATSPDSPFNSMEELLAEAKANPGTLRMGSTGPGGLPGSVHAMISSIQPLDVREVTFAGDGPGVAALLGKHIDFMPLSMAAAREQIAAGKLKGLAVFGAEELPSLPGVPPITKALPEIASYLPWGPFWGVWVRKGTPEPIKQTLTAAFTKTLATPEAQTFIKNFGATPLNLSGAEAKAYLDRWQSVTTWSMYTAGAVKVSPESLGIPKP</sequence>
<dbReference type="PIRSF" id="PIRSF017082">
    <property type="entry name" value="YflP"/>
    <property type="match status" value="1"/>
</dbReference>
<dbReference type="RefSeq" id="WP_150549128.1">
    <property type="nucleotide sequence ID" value="NZ_LR215729.2"/>
</dbReference>
<evidence type="ECO:0000313" key="3">
    <source>
        <dbReference type="EMBL" id="VEV98805.1"/>
    </source>
</evidence>
<reference evidence="3" key="1">
    <citation type="submission" date="2019-02" db="EMBL/GenBank/DDBJ databases">
        <authorList>
            <consortium name="Genoscope - CEA"/>
            <person name="William W."/>
        </authorList>
    </citation>
    <scope>NUCLEOTIDE SEQUENCE [LARGE SCALE GENOMIC DNA]</scope>
    <source>
        <strain evidence="3">YSy11</strain>
    </source>
</reference>
<organism evidence="3">
    <name type="scientific">Pseudomonas marincola</name>
    <dbReference type="NCBI Taxonomy" id="437900"/>
    <lineage>
        <taxon>Bacteria</taxon>
        <taxon>Pseudomonadati</taxon>
        <taxon>Pseudomonadota</taxon>
        <taxon>Gammaproteobacteria</taxon>
        <taxon>Pseudomonadales</taxon>
        <taxon>Pseudomonadaceae</taxon>
        <taxon>Pseudomonas</taxon>
    </lineage>
</organism>
<keyword evidence="2" id="KW-0732">Signal</keyword>
<name>A0A653E800_9PSED</name>
<comment type="similarity">
    <text evidence="1">Belongs to the UPF0065 (bug) family.</text>
</comment>
<evidence type="ECO:0000256" key="1">
    <source>
        <dbReference type="ARBA" id="ARBA00006987"/>
    </source>
</evidence>
<dbReference type="Gene3D" id="3.40.190.150">
    <property type="entry name" value="Bordetella uptake gene, domain 1"/>
    <property type="match status" value="1"/>
</dbReference>
<feature type="signal peptide" evidence="2">
    <location>
        <begin position="1"/>
        <end position="18"/>
    </location>
</feature>
<accession>A0A653E800</accession>
<dbReference type="Gene3D" id="3.40.190.10">
    <property type="entry name" value="Periplasmic binding protein-like II"/>
    <property type="match status" value="1"/>
</dbReference>